<evidence type="ECO:0000256" key="2">
    <source>
        <dbReference type="SAM" id="SignalP"/>
    </source>
</evidence>
<comment type="caution">
    <text evidence="3">The sequence shown here is derived from an EMBL/GenBank/DDBJ whole genome shotgun (WGS) entry which is preliminary data.</text>
</comment>
<feature type="compositionally biased region" description="Basic and acidic residues" evidence="1">
    <location>
        <begin position="90"/>
        <end position="99"/>
    </location>
</feature>
<accession>A0ABD2ZR05</accession>
<organism evidence="3 4">
    <name type="scientific">Cinchona calisaya</name>
    <dbReference type="NCBI Taxonomy" id="153742"/>
    <lineage>
        <taxon>Eukaryota</taxon>
        <taxon>Viridiplantae</taxon>
        <taxon>Streptophyta</taxon>
        <taxon>Embryophyta</taxon>
        <taxon>Tracheophyta</taxon>
        <taxon>Spermatophyta</taxon>
        <taxon>Magnoliopsida</taxon>
        <taxon>eudicotyledons</taxon>
        <taxon>Gunneridae</taxon>
        <taxon>Pentapetalae</taxon>
        <taxon>asterids</taxon>
        <taxon>lamiids</taxon>
        <taxon>Gentianales</taxon>
        <taxon>Rubiaceae</taxon>
        <taxon>Cinchonoideae</taxon>
        <taxon>Cinchoneae</taxon>
        <taxon>Cinchona</taxon>
    </lineage>
</organism>
<feature type="chain" id="PRO_5044751911" evidence="2">
    <location>
        <begin position="34"/>
        <end position="169"/>
    </location>
</feature>
<name>A0ABD2ZR05_9GENT</name>
<dbReference type="Proteomes" id="UP001630127">
    <property type="component" value="Unassembled WGS sequence"/>
</dbReference>
<keyword evidence="4" id="KW-1185">Reference proteome</keyword>
<keyword evidence="2" id="KW-0732">Signal</keyword>
<feature type="region of interest" description="Disordered" evidence="1">
    <location>
        <begin position="143"/>
        <end position="169"/>
    </location>
</feature>
<dbReference type="InterPro" id="IPR053313">
    <property type="entry name" value="RGF"/>
</dbReference>
<feature type="signal peptide" evidence="2">
    <location>
        <begin position="1"/>
        <end position="33"/>
    </location>
</feature>
<evidence type="ECO:0000256" key="1">
    <source>
        <dbReference type="SAM" id="MobiDB-lite"/>
    </source>
</evidence>
<proteinExistence type="predicted"/>
<sequence>MASLPSLFFLSRSSFSFFIFFLYFSMHACDCNARSLRVDVTNAGCSLKEFLDCKIGEKIKLTMDSIRHQHDSPSTSIGIPVQFDAIFGSKSKEEEENARTKSGRKVVESSSSSRMKFLKPTKKEVLGGSAALRDAKEEAIRSQNNIGLENIIKTDDYQPPHRNSPIHNK</sequence>
<evidence type="ECO:0000313" key="3">
    <source>
        <dbReference type="EMBL" id="KAL3521423.1"/>
    </source>
</evidence>
<protein>
    <submittedName>
        <fullName evidence="3">Uncharacterized protein</fullName>
    </submittedName>
</protein>
<gene>
    <name evidence="3" type="ORF">ACH5RR_019572</name>
</gene>
<feature type="region of interest" description="Disordered" evidence="1">
    <location>
        <begin position="90"/>
        <end position="110"/>
    </location>
</feature>
<evidence type="ECO:0000313" key="4">
    <source>
        <dbReference type="Proteomes" id="UP001630127"/>
    </source>
</evidence>
<dbReference type="AlphaFoldDB" id="A0ABD2ZR05"/>
<dbReference type="PANTHER" id="PTHR34961:SF1">
    <property type="entry name" value="ROOT MERISTEM GROWTH FACTOR 10"/>
    <property type="match status" value="1"/>
</dbReference>
<reference evidence="3 4" key="1">
    <citation type="submission" date="2024-11" db="EMBL/GenBank/DDBJ databases">
        <title>A near-complete genome assembly of Cinchona calisaya.</title>
        <authorList>
            <person name="Lian D.C."/>
            <person name="Zhao X.W."/>
            <person name="Wei L."/>
        </authorList>
    </citation>
    <scope>NUCLEOTIDE SEQUENCE [LARGE SCALE GENOMIC DNA]</scope>
    <source>
        <tissue evidence="3">Nenye</tissue>
    </source>
</reference>
<dbReference type="EMBL" id="JBJUIK010000008">
    <property type="protein sequence ID" value="KAL3521423.1"/>
    <property type="molecule type" value="Genomic_DNA"/>
</dbReference>
<dbReference type="PANTHER" id="PTHR34961">
    <property type="entry name" value="TRANSMEMBRANE PROTEIN"/>
    <property type="match status" value="1"/>
</dbReference>